<proteinExistence type="predicted"/>
<organism evidence="1 2">
    <name type="scientific">Bauhinia variegata</name>
    <name type="common">Purple orchid tree</name>
    <name type="synonym">Phanera variegata</name>
    <dbReference type="NCBI Taxonomy" id="167791"/>
    <lineage>
        <taxon>Eukaryota</taxon>
        <taxon>Viridiplantae</taxon>
        <taxon>Streptophyta</taxon>
        <taxon>Embryophyta</taxon>
        <taxon>Tracheophyta</taxon>
        <taxon>Spermatophyta</taxon>
        <taxon>Magnoliopsida</taxon>
        <taxon>eudicotyledons</taxon>
        <taxon>Gunneridae</taxon>
        <taxon>Pentapetalae</taxon>
        <taxon>rosids</taxon>
        <taxon>fabids</taxon>
        <taxon>Fabales</taxon>
        <taxon>Fabaceae</taxon>
        <taxon>Cercidoideae</taxon>
        <taxon>Cercideae</taxon>
        <taxon>Bauhiniinae</taxon>
        <taxon>Bauhinia</taxon>
    </lineage>
</organism>
<protein>
    <submittedName>
        <fullName evidence="1">Uncharacterized protein</fullName>
    </submittedName>
</protein>
<comment type="caution">
    <text evidence="1">The sequence shown here is derived from an EMBL/GenBank/DDBJ whole genome shotgun (WGS) entry which is preliminary data.</text>
</comment>
<sequence>MNPVRPYSCAFSSLYPPMILLFTLYLLWQLPVLSTCAPTNETDRLALLKFKESISNDPNEVLSMWNGSIHFCNWLGVTCSSKHQRVIALDLHGYKLGGFISPYIGNLSFLRSINLKNNSLHGQIPEEFSHLFRLQNLELANNSFTGEIPTSLANCSQLRAIDLAGNILTGTIPSQFGSLAKLEMLFLDQNNLTGALPTSLGNISSLKYFGVTYNTLEGTIPDDLGHLKNLSLFLIGSNKLSGQVPYSLFNISSMNTFSTTANELNGTIPDYISFTLPNLQVLEFGGNQFSGSIPISLSNISSLQVVDFYGNSFVGPVPTNLGNLQSLWWLGLGENNLGSNSSKDLDFLDSVVNCSNLEYFDLGSNNVGGVLPKTIGNLSTQIRQLYFDFNQIIGNIPEEIGNLINLAVLTMGDNLFTGIIPTSFGNLKKMQVMSLSGNRLSGLIPPSIGNLTPLNRLFLFNNRLQGSIPSSMGNFRNLQYLDMSQNNLSGTIPSQVIGLSSLSQLFNLSRNSLSGSLPREVGNMKNVNSLDLSENDLSGEIPETIGGCVSLEYLYLQGNSFQGGIPSTLASLSGLRVLNLSQNNLSGEIPQDLQRLPSSVYMNLSFNNLEGEIPKEGAFRSASAISVAGNSLLCGGVPELQLPPCPVKVMERRKSHTLRLVIIIVCVVLFFILLAALFAIYWIRKPKKTSSSNSSTKEDLSKVSYGRLHKATGGFSSSNLIGSGSFGSVYKGIMDSEQRPVAAKVLNLQKKGASKSFMAECNALRSIRHRNLVKILTCCSSTDYKGNDFKALVFEFMENGSLENWLHLEKGLNQPLSLLQRQNIAIDVASAIHYLHYECEQAIIHCDLKPTNILLDSDMVAHVSDFGLARLLSATNQVRQKQSSTVGLKGTVGYAAPEYAMGGEASKQGDVYSFGILLLEMFTGKRPTHEIFTDGFNLHNYVKAGLCQNLADIVDPILVQREAENAANSCNNFYEDIKAERGNTSMNQSQTLTDAKIHDCLVSVFELGLACCLESPKERITMQVTTQKLHQIRDALHGV</sequence>
<keyword evidence="2" id="KW-1185">Reference proteome</keyword>
<dbReference type="EMBL" id="CM039437">
    <property type="protein sequence ID" value="KAI4306812.1"/>
    <property type="molecule type" value="Genomic_DNA"/>
</dbReference>
<evidence type="ECO:0000313" key="2">
    <source>
        <dbReference type="Proteomes" id="UP000828941"/>
    </source>
</evidence>
<accession>A0ACB9LAZ8</accession>
<gene>
    <name evidence="1" type="ORF">L6164_030057</name>
</gene>
<dbReference type="Proteomes" id="UP000828941">
    <property type="component" value="Chromosome 12"/>
</dbReference>
<name>A0ACB9LAZ8_BAUVA</name>
<reference evidence="1 2" key="1">
    <citation type="journal article" date="2022" name="DNA Res.">
        <title>Chromosomal-level genome assembly of the orchid tree Bauhinia variegata (Leguminosae; Cercidoideae) supports the allotetraploid origin hypothesis of Bauhinia.</title>
        <authorList>
            <person name="Zhong Y."/>
            <person name="Chen Y."/>
            <person name="Zheng D."/>
            <person name="Pang J."/>
            <person name="Liu Y."/>
            <person name="Luo S."/>
            <person name="Meng S."/>
            <person name="Qian L."/>
            <person name="Wei D."/>
            <person name="Dai S."/>
            <person name="Zhou R."/>
        </authorList>
    </citation>
    <scope>NUCLEOTIDE SEQUENCE [LARGE SCALE GENOMIC DNA]</scope>
    <source>
        <strain evidence="1">BV-YZ2020</strain>
    </source>
</reference>
<evidence type="ECO:0000313" key="1">
    <source>
        <dbReference type="EMBL" id="KAI4306812.1"/>
    </source>
</evidence>